<dbReference type="InterPro" id="IPR036638">
    <property type="entry name" value="HLH_DNA-bd_sf"/>
</dbReference>
<dbReference type="GO" id="GO:0046983">
    <property type="term" value="F:protein dimerization activity"/>
    <property type="evidence" value="ECO:0007669"/>
    <property type="project" value="InterPro"/>
</dbReference>
<protein>
    <recommendedName>
        <fullName evidence="7">BHLH domain-containing protein</fullName>
    </recommendedName>
</protein>
<dbReference type="PROSITE" id="PS50888">
    <property type="entry name" value="BHLH"/>
    <property type="match status" value="1"/>
</dbReference>
<dbReference type="EMBL" id="GDRN01053481">
    <property type="protein sequence ID" value="JAI66166.1"/>
    <property type="molecule type" value="Transcribed_RNA"/>
</dbReference>
<evidence type="ECO:0000256" key="2">
    <source>
        <dbReference type="ARBA" id="ARBA00022491"/>
    </source>
</evidence>
<dbReference type="PANTHER" id="PTHR11723">
    <property type="entry name" value="DNA-BINDING PROTEIN INHIBITOR"/>
    <property type="match status" value="1"/>
</dbReference>
<evidence type="ECO:0000313" key="8">
    <source>
        <dbReference type="EMBL" id="JAI66166.1"/>
    </source>
</evidence>
<keyword evidence="3" id="KW-0805">Transcription regulation</keyword>
<comment type="subcellular location">
    <subcellularLocation>
        <location evidence="1">Nucleus</location>
    </subcellularLocation>
</comment>
<dbReference type="SMART" id="SM00353">
    <property type="entry name" value="HLH"/>
    <property type="match status" value="1"/>
</dbReference>
<reference evidence="8" key="1">
    <citation type="submission" date="2015-09" db="EMBL/GenBank/DDBJ databases">
        <title>Scylla olivacea transcriptome.</title>
        <authorList>
            <person name="Ikhwanuddin M."/>
        </authorList>
    </citation>
    <scope>NUCLEOTIDE SEQUENCE</scope>
</reference>
<evidence type="ECO:0000256" key="6">
    <source>
        <dbReference type="SAM" id="MobiDB-lite"/>
    </source>
</evidence>
<evidence type="ECO:0000256" key="4">
    <source>
        <dbReference type="ARBA" id="ARBA00023163"/>
    </source>
</evidence>
<organism evidence="8">
    <name type="scientific">Scylla olivacea</name>
    <name type="common">Orange mud crab</name>
    <name type="synonym">Cancer olivacea</name>
    <dbReference type="NCBI Taxonomy" id="85551"/>
    <lineage>
        <taxon>Eukaryota</taxon>
        <taxon>Metazoa</taxon>
        <taxon>Ecdysozoa</taxon>
        <taxon>Arthropoda</taxon>
        <taxon>Crustacea</taxon>
        <taxon>Multicrustacea</taxon>
        <taxon>Malacostraca</taxon>
        <taxon>Eumalacostraca</taxon>
        <taxon>Eucarida</taxon>
        <taxon>Decapoda</taxon>
        <taxon>Pleocyemata</taxon>
        <taxon>Brachyura</taxon>
        <taxon>Eubrachyura</taxon>
        <taxon>Portunoidea</taxon>
        <taxon>Portunidae</taxon>
        <taxon>Portuninae</taxon>
        <taxon>Scylla</taxon>
    </lineage>
</organism>
<evidence type="ECO:0000259" key="7">
    <source>
        <dbReference type="PROSITE" id="PS50888"/>
    </source>
</evidence>
<proteinExistence type="predicted"/>
<dbReference type="InterPro" id="IPR026052">
    <property type="entry name" value="DNA-bd_prot-inh"/>
</dbReference>
<name>A0A0P4WJA1_SCYOL</name>
<dbReference type="SUPFAM" id="SSF47459">
    <property type="entry name" value="HLH, helix-loop-helix DNA-binding domain"/>
    <property type="match status" value="1"/>
</dbReference>
<dbReference type="InterPro" id="IPR011598">
    <property type="entry name" value="bHLH_dom"/>
</dbReference>
<dbReference type="GO" id="GO:0030154">
    <property type="term" value="P:cell differentiation"/>
    <property type="evidence" value="ECO:0007669"/>
    <property type="project" value="TreeGrafter"/>
</dbReference>
<dbReference type="AlphaFoldDB" id="A0A0P4WJA1"/>
<keyword evidence="4" id="KW-0804">Transcription</keyword>
<feature type="region of interest" description="Disordered" evidence="6">
    <location>
        <begin position="69"/>
        <end position="92"/>
    </location>
</feature>
<dbReference type="GO" id="GO:0005634">
    <property type="term" value="C:nucleus"/>
    <property type="evidence" value="ECO:0007669"/>
    <property type="project" value="UniProtKB-SubCell"/>
</dbReference>
<keyword evidence="2" id="KW-0678">Repressor</keyword>
<dbReference type="GO" id="GO:0005737">
    <property type="term" value="C:cytoplasm"/>
    <property type="evidence" value="ECO:0007669"/>
    <property type="project" value="InterPro"/>
</dbReference>
<dbReference type="CDD" id="cd19695">
    <property type="entry name" value="bHLH_dnHLH_EMC_like"/>
    <property type="match status" value="1"/>
</dbReference>
<evidence type="ECO:0000256" key="1">
    <source>
        <dbReference type="ARBA" id="ARBA00004123"/>
    </source>
</evidence>
<accession>A0A0P4WJA1</accession>
<feature type="domain" description="BHLH" evidence="7">
    <location>
        <begin position="15"/>
        <end position="67"/>
    </location>
</feature>
<dbReference type="Gene3D" id="4.10.280.10">
    <property type="entry name" value="Helix-loop-helix DNA-binding domain"/>
    <property type="match status" value="1"/>
</dbReference>
<dbReference type="Pfam" id="PF00010">
    <property type="entry name" value="HLH"/>
    <property type="match status" value="1"/>
</dbReference>
<sequence>MNSLCQERMAAAMAAALAVKGSMASENSVEMRRYLNKLKDLVPHCPKNRKVTKLELIQHVIDYISDLQDTLQSDTESESPPESPVERMSFSDAYDMPPTHAFSGYPSQDGRHTMTSAEYSHGFGGSSHDTGHRYGGSLDYSSEYSSNTAYSSMAPAGAGYGVGCSSLGGAFSPILYSDQGTAPPPRFASS</sequence>
<dbReference type="PANTHER" id="PTHR11723:SF17">
    <property type="entry name" value="PROTEIN EXTRA-MACROCHAETAE"/>
    <property type="match status" value="1"/>
</dbReference>
<dbReference type="GO" id="GO:0032922">
    <property type="term" value="P:circadian regulation of gene expression"/>
    <property type="evidence" value="ECO:0007669"/>
    <property type="project" value="TreeGrafter"/>
</dbReference>
<keyword evidence="5" id="KW-0539">Nucleus</keyword>
<evidence type="ECO:0000256" key="3">
    <source>
        <dbReference type="ARBA" id="ARBA00023015"/>
    </source>
</evidence>
<evidence type="ECO:0000256" key="5">
    <source>
        <dbReference type="ARBA" id="ARBA00023242"/>
    </source>
</evidence>
<feature type="region of interest" description="Disordered" evidence="6">
    <location>
        <begin position="99"/>
        <end position="118"/>
    </location>
</feature>
<dbReference type="GO" id="GO:0000122">
    <property type="term" value="P:negative regulation of transcription by RNA polymerase II"/>
    <property type="evidence" value="ECO:0007669"/>
    <property type="project" value="InterPro"/>
</dbReference>